<feature type="region of interest" description="Disordered" evidence="3">
    <location>
        <begin position="175"/>
        <end position="278"/>
    </location>
</feature>
<feature type="domain" description="SURP motif" evidence="5">
    <location>
        <begin position="479"/>
        <end position="523"/>
    </location>
</feature>
<reference evidence="8" key="3">
    <citation type="submission" date="2018-08" db="EMBL/GenBank/DDBJ databases">
        <authorList>
            <person name="Guldener U."/>
        </authorList>
    </citation>
    <scope>NUCLEOTIDE SEQUENCE</scope>
    <source>
        <strain evidence="8">UB2</strain>
    </source>
</reference>
<feature type="compositionally biased region" description="Polar residues" evidence="3">
    <location>
        <begin position="565"/>
        <end position="579"/>
    </location>
</feature>
<dbReference type="SMART" id="SM00582">
    <property type="entry name" value="RPR"/>
    <property type="match status" value="1"/>
</dbReference>
<reference evidence="9" key="2">
    <citation type="submission" date="2016-04" db="EMBL/GenBank/DDBJ databases">
        <authorList>
            <person name="Guldener U."/>
            <person name="Guldener U."/>
        </authorList>
    </citation>
    <scope>NUCLEOTIDE SEQUENCE [LARGE SCALE GENOMIC DNA]</scope>
    <source>
        <strain evidence="9">UB2112</strain>
    </source>
</reference>
<dbReference type="PROSITE" id="PS50128">
    <property type="entry name" value="SURP"/>
    <property type="match status" value="1"/>
</dbReference>
<feature type="domain" description="CID" evidence="6">
    <location>
        <begin position="580"/>
        <end position="725"/>
    </location>
</feature>
<dbReference type="InterPro" id="IPR051485">
    <property type="entry name" value="SR-CTD_assoc_factor"/>
</dbReference>
<feature type="domain" description="RRM" evidence="4">
    <location>
        <begin position="331"/>
        <end position="414"/>
    </location>
</feature>
<feature type="region of interest" description="Disordered" evidence="3">
    <location>
        <begin position="534"/>
        <end position="579"/>
    </location>
</feature>
<dbReference type="PANTHER" id="PTHR23140:SF0">
    <property type="entry name" value="U2 SNRNP-ASSOCIATED SURP MOTIF-CONTAINING PROTEIN"/>
    <property type="match status" value="1"/>
</dbReference>
<dbReference type="EMBL" id="LT558130">
    <property type="protein sequence ID" value="SAM84373.1"/>
    <property type="molecule type" value="Genomic_DNA"/>
</dbReference>
<dbReference type="SUPFAM" id="SSF48464">
    <property type="entry name" value="ENTH/VHS domain"/>
    <property type="match status" value="1"/>
</dbReference>
<dbReference type="SUPFAM" id="SSF54928">
    <property type="entry name" value="RNA-binding domain, RBD"/>
    <property type="match status" value="1"/>
</dbReference>
<dbReference type="InterPro" id="IPR035979">
    <property type="entry name" value="RBD_domain_sf"/>
</dbReference>
<evidence type="ECO:0000313" key="8">
    <source>
        <dbReference type="EMBL" id="SYW83245.1"/>
    </source>
</evidence>
<keyword evidence="1 2" id="KW-0694">RNA-binding</keyword>
<feature type="region of interest" description="Disordered" evidence="3">
    <location>
        <begin position="724"/>
        <end position="767"/>
    </location>
</feature>
<dbReference type="Gene3D" id="3.30.70.330">
    <property type="match status" value="1"/>
</dbReference>
<dbReference type="InterPro" id="IPR008942">
    <property type="entry name" value="ENTH_VHS"/>
</dbReference>
<dbReference type="InterPro" id="IPR000061">
    <property type="entry name" value="Surp"/>
</dbReference>
<evidence type="ECO:0000256" key="2">
    <source>
        <dbReference type="PROSITE-ProRule" id="PRU00176"/>
    </source>
</evidence>
<dbReference type="InterPro" id="IPR035967">
    <property type="entry name" value="SWAP/Surp_sf"/>
</dbReference>
<dbReference type="InterPro" id="IPR006569">
    <property type="entry name" value="CID_dom"/>
</dbReference>
<evidence type="ECO:0000313" key="7">
    <source>
        <dbReference type="EMBL" id="SAM84373.1"/>
    </source>
</evidence>
<dbReference type="SMART" id="SM00648">
    <property type="entry name" value="SWAP"/>
    <property type="match status" value="1"/>
</dbReference>
<feature type="region of interest" description="Disordered" evidence="3">
    <location>
        <begin position="124"/>
        <end position="157"/>
    </location>
</feature>
<evidence type="ECO:0000259" key="5">
    <source>
        <dbReference type="PROSITE" id="PS50128"/>
    </source>
</evidence>
<dbReference type="InterPro" id="IPR000504">
    <property type="entry name" value="RRM_dom"/>
</dbReference>
<sequence>MSGGGSGQRPSRLSRVDLGCDDRVDDLDYSEQPGPSNPRPPPHHHRSQGPRPLRSFHDPDSGSSSYAPPHPSPPFRPPHRDSQPRVPTPSPEPDKDVLAYIRAQKQDAIAAIAAEEQQLAERLKREKFQHGAGKVKSRVQKEREAEERKKKQAEQDAARAYNEFVAAMQGDVADVTVSSHRQDGEQRPRKPASAFVAVGGKAYVGSRAKLAPPPPSAPVEASSKNANSKMETSPSTKRVSTAFRQDQDQDQDSPEETASHQFTPRMEATKPPRKRQAMTSFLSELQSCQAERESRLSILASTTNTSISTLLAHETLAKPGSRDLVSDPLTTNICIVSLPPSVDERQVAEFFREWGDVATVKIMWPRGEQAGRDRMGRLTGFVAYMTRGEAERGFREADGAVWGGTRLKLSWGKSMPLPQRAMYPMQRREVMAEEKGGESGGKAVVPKLVVRHRRVKKEAERERVKRRVEEIGGETQRLFIETLASRVKSNGGRNFEGILRERERDNPKFSFLFDDKSPLYHHFRMCLDPHYTPFPTSSPEEEREFNDEGSDELYSTDSGEESESNHLGHSTFPSSSSTPLGPLARRRLICMLRSLTLRRDRIARITSFAIDRSSSYPTVVSILTSSLLRPTTPIPRKLARLYALSDILHNSGTPISNAWRYRAALEAQLPLIFAHMGQVVKSFAGRIRREEFRGKVLDVLQVWEGWIVVSPHVLERLRKVFDQPPVTRKPAGHGKVVEKEDTTSAHPTTEAQEEDLDGEAMADLPVP</sequence>
<gene>
    <name evidence="8" type="ORF">UBRO2_05136</name>
    <name evidence="7" type="ORF">UBRO_05615</name>
</gene>
<dbReference type="Proteomes" id="UP000179920">
    <property type="component" value="Chromosome XIV"/>
</dbReference>
<dbReference type="GO" id="GO:0006396">
    <property type="term" value="P:RNA processing"/>
    <property type="evidence" value="ECO:0007669"/>
    <property type="project" value="InterPro"/>
</dbReference>
<organism evidence="7 9">
    <name type="scientific">Ustilago bromivora</name>
    <dbReference type="NCBI Taxonomy" id="307758"/>
    <lineage>
        <taxon>Eukaryota</taxon>
        <taxon>Fungi</taxon>
        <taxon>Dikarya</taxon>
        <taxon>Basidiomycota</taxon>
        <taxon>Ustilaginomycotina</taxon>
        <taxon>Ustilaginomycetes</taxon>
        <taxon>Ustilaginales</taxon>
        <taxon>Ustilaginaceae</taxon>
        <taxon>Ustilago</taxon>
    </lineage>
</organism>
<feature type="compositionally biased region" description="Polar residues" evidence="3">
    <location>
        <begin position="224"/>
        <end position="244"/>
    </location>
</feature>
<dbReference type="InterPro" id="IPR012677">
    <property type="entry name" value="Nucleotide-bd_a/b_plait_sf"/>
</dbReference>
<dbReference type="GO" id="GO:0003723">
    <property type="term" value="F:RNA binding"/>
    <property type="evidence" value="ECO:0007669"/>
    <property type="project" value="UniProtKB-UniRule"/>
</dbReference>
<dbReference type="AlphaFoldDB" id="A0A1K0GUT4"/>
<feature type="compositionally biased region" description="Basic and acidic residues" evidence="3">
    <location>
        <begin position="139"/>
        <end position="157"/>
    </location>
</feature>
<dbReference type="Gene3D" id="1.25.40.90">
    <property type="match status" value="1"/>
</dbReference>
<evidence type="ECO:0000259" key="4">
    <source>
        <dbReference type="PROSITE" id="PS50102"/>
    </source>
</evidence>
<dbReference type="PROSITE" id="PS50102">
    <property type="entry name" value="RRM"/>
    <property type="match status" value="1"/>
</dbReference>
<reference evidence="7" key="1">
    <citation type="submission" date="2016-04" db="EMBL/GenBank/DDBJ databases">
        <authorList>
            <person name="Evans L.H."/>
            <person name="Alamgir A."/>
            <person name="Owens N."/>
            <person name="Weber N.D."/>
            <person name="Virtaneva K."/>
            <person name="Barbian K."/>
            <person name="Babar A."/>
            <person name="Rosenke K."/>
        </authorList>
    </citation>
    <scope>NUCLEOTIDE SEQUENCE</scope>
    <source>
        <strain evidence="7">UB2112</strain>
    </source>
</reference>
<dbReference type="SMART" id="SM00360">
    <property type="entry name" value="RRM"/>
    <property type="match status" value="1"/>
</dbReference>
<name>A0A1K0GUT4_9BASI</name>
<feature type="compositionally biased region" description="Acidic residues" evidence="3">
    <location>
        <begin position="751"/>
        <end position="760"/>
    </location>
</feature>
<feature type="region of interest" description="Disordered" evidence="3">
    <location>
        <begin position="1"/>
        <end position="98"/>
    </location>
</feature>
<evidence type="ECO:0000313" key="9">
    <source>
        <dbReference type="Proteomes" id="UP000179920"/>
    </source>
</evidence>
<dbReference type="EMBL" id="ULHB01000144">
    <property type="protein sequence ID" value="SYW83245.1"/>
    <property type="molecule type" value="Genomic_DNA"/>
</dbReference>
<dbReference type="Pfam" id="PF00076">
    <property type="entry name" value="RRM_1"/>
    <property type="match status" value="1"/>
</dbReference>
<dbReference type="PROSITE" id="PS51391">
    <property type="entry name" value="CID"/>
    <property type="match status" value="1"/>
</dbReference>
<keyword evidence="10" id="KW-1185">Reference proteome</keyword>
<dbReference type="Pfam" id="PF01805">
    <property type="entry name" value="Surp"/>
    <property type="match status" value="1"/>
</dbReference>
<dbReference type="Proteomes" id="UP000658997">
    <property type="component" value="Unassembled WGS sequence"/>
</dbReference>
<evidence type="ECO:0000256" key="3">
    <source>
        <dbReference type="SAM" id="MobiDB-lite"/>
    </source>
</evidence>
<evidence type="ECO:0000259" key="6">
    <source>
        <dbReference type="PROSITE" id="PS51391"/>
    </source>
</evidence>
<dbReference type="Pfam" id="PF04818">
    <property type="entry name" value="CID"/>
    <property type="match status" value="1"/>
</dbReference>
<evidence type="ECO:0000313" key="10">
    <source>
        <dbReference type="Proteomes" id="UP000658997"/>
    </source>
</evidence>
<proteinExistence type="predicted"/>
<dbReference type="SUPFAM" id="SSF109905">
    <property type="entry name" value="Surp module (SWAP domain)"/>
    <property type="match status" value="1"/>
</dbReference>
<dbReference type="OrthoDB" id="377209at2759"/>
<dbReference type="PANTHER" id="PTHR23140">
    <property type="entry name" value="RNA PROCESSING PROTEIN LD23810P"/>
    <property type="match status" value="1"/>
</dbReference>
<evidence type="ECO:0000256" key="1">
    <source>
        <dbReference type="ARBA" id="ARBA00022884"/>
    </source>
</evidence>
<accession>A0A1K0GUT4</accession>
<feature type="compositionally biased region" description="Acidic residues" evidence="3">
    <location>
        <begin position="539"/>
        <end position="551"/>
    </location>
</feature>
<dbReference type="Gene3D" id="1.10.10.790">
    <property type="entry name" value="Surp module"/>
    <property type="match status" value="1"/>
</dbReference>
<evidence type="ECO:0008006" key="11">
    <source>
        <dbReference type="Google" id="ProtNLM"/>
    </source>
</evidence>
<dbReference type="GO" id="GO:0005634">
    <property type="term" value="C:nucleus"/>
    <property type="evidence" value="ECO:0007669"/>
    <property type="project" value="TreeGrafter"/>
</dbReference>
<protein>
    <recommendedName>
        <fullName evidence="11">U2-associated protein SR140</fullName>
    </recommendedName>
</protein>